<organism evidence="3 4">
    <name type="scientific">Methanoculleus nereidis</name>
    <dbReference type="NCBI Taxonomy" id="2735141"/>
    <lineage>
        <taxon>Archaea</taxon>
        <taxon>Methanobacteriati</taxon>
        <taxon>Methanobacteriota</taxon>
        <taxon>Stenosarchaea group</taxon>
        <taxon>Methanomicrobia</taxon>
        <taxon>Methanomicrobiales</taxon>
        <taxon>Methanomicrobiaceae</taxon>
        <taxon>Methanoculleus</taxon>
    </lineage>
</organism>
<dbReference type="EMBL" id="JABFFQ010000005">
    <property type="protein sequence ID" value="MDV4343073.1"/>
    <property type="molecule type" value="Genomic_DNA"/>
</dbReference>
<sequence length="80" mass="8891">MPHKYAIEIFYSGEDEGFIAVDPELAGCSAFGETEEEALSEVKVAIGLWLDTAREEEREIPEPSGREQLRARALRASHGK</sequence>
<dbReference type="InterPro" id="IPR051404">
    <property type="entry name" value="TA_system_antitoxin"/>
</dbReference>
<evidence type="ECO:0000256" key="1">
    <source>
        <dbReference type="SAM" id="MobiDB-lite"/>
    </source>
</evidence>
<proteinExistence type="predicted"/>
<gene>
    <name evidence="3" type="ORF">HL657_07795</name>
</gene>
<feature type="domain" description="HicB-like antitoxin of toxin-antitoxin system" evidence="2">
    <location>
        <begin position="5"/>
        <end position="71"/>
    </location>
</feature>
<dbReference type="InterPro" id="IPR031807">
    <property type="entry name" value="HicB-like"/>
</dbReference>
<comment type="caution">
    <text evidence="3">The sequence shown here is derived from an EMBL/GenBank/DDBJ whole genome shotgun (WGS) entry which is preliminary data.</text>
</comment>
<dbReference type="PANTHER" id="PTHR34504">
    <property type="entry name" value="ANTITOXIN HICB"/>
    <property type="match status" value="1"/>
</dbReference>
<name>A0ABU3Z2M8_9EURY</name>
<evidence type="ECO:0000313" key="3">
    <source>
        <dbReference type="EMBL" id="MDV4343073.1"/>
    </source>
</evidence>
<dbReference type="Pfam" id="PF15919">
    <property type="entry name" value="HicB_lk_antitox"/>
    <property type="match status" value="1"/>
</dbReference>
<feature type="region of interest" description="Disordered" evidence="1">
    <location>
        <begin position="55"/>
        <end position="80"/>
    </location>
</feature>
<accession>A0ABU3Z2M8</accession>
<reference evidence="3 4" key="1">
    <citation type="submission" date="2020-05" db="EMBL/GenBank/DDBJ databases">
        <title>Isolation and characterization of methanoarchaea from a cold seep at offshore SW Taiwan.</title>
        <authorList>
            <person name="Chen Y.-W."/>
            <person name="Chen S.-C."/>
            <person name="Lai M.-C."/>
        </authorList>
    </citation>
    <scope>NUCLEOTIDE SEQUENCE [LARGE SCALE GENOMIC DNA]</scope>
    <source>
        <strain evidence="3 4">YWC-01</strain>
    </source>
</reference>
<dbReference type="Proteomes" id="UP001273768">
    <property type="component" value="Unassembled WGS sequence"/>
</dbReference>
<evidence type="ECO:0000259" key="2">
    <source>
        <dbReference type="Pfam" id="PF15919"/>
    </source>
</evidence>
<dbReference type="Gene3D" id="3.30.160.250">
    <property type="match status" value="1"/>
</dbReference>
<keyword evidence="4" id="KW-1185">Reference proteome</keyword>
<dbReference type="SUPFAM" id="SSF143100">
    <property type="entry name" value="TTHA1013/TTHA0281-like"/>
    <property type="match status" value="1"/>
</dbReference>
<protein>
    <submittedName>
        <fullName evidence="3">Type II toxin-antitoxin system HicB family antitoxin</fullName>
    </submittedName>
</protein>
<evidence type="ECO:0000313" key="4">
    <source>
        <dbReference type="Proteomes" id="UP001273768"/>
    </source>
</evidence>
<dbReference type="RefSeq" id="WP_317296258.1">
    <property type="nucleotide sequence ID" value="NZ_JABFFQ010000005.1"/>
</dbReference>
<feature type="compositionally biased region" description="Basic and acidic residues" evidence="1">
    <location>
        <begin position="55"/>
        <end position="70"/>
    </location>
</feature>
<dbReference type="InterPro" id="IPR035069">
    <property type="entry name" value="TTHA1013/TTHA0281-like"/>
</dbReference>
<dbReference type="PANTHER" id="PTHR34504:SF2">
    <property type="entry name" value="UPF0150 PROTEIN SSL0259"/>
    <property type="match status" value="1"/>
</dbReference>